<dbReference type="AlphaFoldDB" id="A0A8D8Z445"/>
<feature type="compositionally biased region" description="Polar residues" evidence="1">
    <location>
        <begin position="114"/>
        <end position="124"/>
    </location>
</feature>
<dbReference type="EMBL" id="HBUF01419691">
    <property type="protein sequence ID" value="CAG6740555.1"/>
    <property type="molecule type" value="Transcribed_RNA"/>
</dbReference>
<reference evidence="2" key="1">
    <citation type="submission" date="2021-05" db="EMBL/GenBank/DDBJ databases">
        <authorList>
            <person name="Alioto T."/>
            <person name="Alioto T."/>
            <person name="Gomez Garrido J."/>
        </authorList>
    </citation>
    <scope>NUCLEOTIDE SEQUENCE</scope>
</reference>
<accession>A0A8D8Z445</accession>
<evidence type="ECO:0000313" key="2">
    <source>
        <dbReference type="EMBL" id="CAG6740555.1"/>
    </source>
</evidence>
<proteinExistence type="predicted"/>
<name>A0A8D8Z445_9HEMI</name>
<organism evidence="2">
    <name type="scientific">Cacopsylla melanoneura</name>
    <dbReference type="NCBI Taxonomy" id="428564"/>
    <lineage>
        <taxon>Eukaryota</taxon>
        <taxon>Metazoa</taxon>
        <taxon>Ecdysozoa</taxon>
        <taxon>Arthropoda</taxon>
        <taxon>Hexapoda</taxon>
        <taxon>Insecta</taxon>
        <taxon>Pterygota</taxon>
        <taxon>Neoptera</taxon>
        <taxon>Paraneoptera</taxon>
        <taxon>Hemiptera</taxon>
        <taxon>Sternorrhyncha</taxon>
        <taxon>Psylloidea</taxon>
        <taxon>Psyllidae</taxon>
        <taxon>Psyllinae</taxon>
        <taxon>Cacopsylla</taxon>
    </lineage>
</organism>
<sequence length="141" mass="16427">MQMFSLLCQYGHVRSEIKERMIKEMKKNPTKNLLYDKNFPKVILDLVMEEGIWGGMDIFKSEMVKYVKKFFHNGTLLSNETIQEIIGKTLDIMREKAEYETEMAIEELKGEQKLLTNGNTTTISPDEDDSDSETLQPFESF</sequence>
<evidence type="ECO:0000256" key="1">
    <source>
        <dbReference type="SAM" id="MobiDB-lite"/>
    </source>
</evidence>
<feature type="region of interest" description="Disordered" evidence="1">
    <location>
        <begin position="111"/>
        <end position="141"/>
    </location>
</feature>
<protein>
    <submittedName>
        <fullName evidence="2">Uncharacterized protein</fullName>
    </submittedName>
</protein>